<reference evidence="1" key="1">
    <citation type="submission" date="2021-10" db="EMBL/GenBank/DDBJ databases">
        <title>Tropical sea cucumber genome reveals ecological adaptation and Cuvierian tubules defense mechanism.</title>
        <authorList>
            <person name="Chen T."/>
        </authorList>
    </citation>
    <scope>NUCLEOTIDE SEQUENCE</scope>
    <source>
        <strain evidence="1">Nanhai2018</strain>
        <tissue evidence="1">Muscle</tissue>
    </source>
</reference>
<gene>
    <name evidence="1" type="ORF">HOLleu_07386</name>
</gene>
<evidence type="ECO:0000313" key="1">
    <source>
        <dbReference type="EMBL" id="KAJ8044601.1"/>
    </source>
</evidence>
<dbReference type="AlphaFoldDB" id="A0A9Q1CGM6"/>
<protein>
    <submittedName>
        <fullName evidence="1">Uncharacterized protein</fullName>
    </submittedName>
</protein>
<proteinExistence type="predicted"/>
<name>A0A9Q1CGM6_HOLLE</name>
<sequence length="170" mass="19557">MAKTLVEDNFELCDEKVALLKTTEILASSLKEACEEGRKAVVKGSPEHFLEDGTLGWKICKAYETAFNSLNVLKRTAFDKLFQKYYACTEVQDSFTNLTEVEDEWDQFLVDCDRTWQSPWDYCQVKRRRIKRLGPLDVKLTDARSGRQKTLASYLEGCTSVVLVLLRHFA</sequence>
<comment type="caution">
    <text evidence="1">The sequence shown here is derived from an EMBL/GenBank/DDBJ whole genome shotgun (WGS) entry which is preliminary data.</text>
</comment>
<dbReference type="OrthoDB" id="40334at2759"/>
<keyword evidence="2" id="KW-1185">Reference proteome</keyword>
<organism evidence="1 2">
    <name type="scientific">Holothuria leucospilota</name>
    <name type="common">Black long sea cucumber</name>
    <name type="synonym">Mertensiothuria leucospilota</name>
    <dbReference type="NCBI Taxonomy" id="206669"/>
    <lineage>
        <taxon>Eukaryota</taxon>
        <taxon>Metazoa</taxon>
        <taxon>Echinodermata</taxon>
        <taxon>Eleutherozoa</taxon>
        <taxon>Echinozoa</taxon>
        <taxon>Holothuroidea</taxon>
        <taxon>Aspidochirotacea</taxon>
        <taxon>Aspidochirotida</taxon>
        <taxon>Holothuriidae</taxon>
        <taxon>Holothuria</taxon>
    </lineage>
</organism>
<dbReference type="Proteomes" id="UP001152320">
    <property type="component" value="Chromosome 3"/>
</dbReference>
<evidence type="ECO:0000313" key="2">
    <source>
        <dbReference type="Proteomes" id="UP001152320"/>
    </source>
</evidence>
<dbReference type="EMBL" id="JAIZAY010000003">
    <property type="protein sequence ID" value="KAJ8044601.1"/>
    <property type="molecule type" value="Genomic_DNA"/>
</dbReference>
<accession>A0A9Q1CGM6</accession>